<dbReference type="VEuPathDB" id="FungiDB:RhiirFUN_002042"/>
<name>U9U9R1_RHIID</name>
<dbReference type="HOGENOM" id="CLU_1062241_0_0_1"/>
<dbReference type="VEuPathDB" id="FungiDB:RhiirFUN_004431"/>
<evidence type="ECO:0000256" key="1">
    <source>
        <dbReference type="SAM" id="Phobius"/>
    </source>
</evidence>
<keyword evidence="1" id="KW-0812">Transmembrane</keyword>
<dbReference type="EMBL" id="KI280444">
    <property type="protein sequence ID" value="ESA17134.1"/>
    <property type="molecule type" value="Genomic_DNA"/>
</dbReference>
<gene>
    <name evidence="2" type="ORF">GLOINDRAFT_321491</name>
</gene>
<organism evidence="2">
    <name type="scientific">Rhizophagus irregularis (strain DAOM 181602 / DAOM 197198 / MUCL 43194)</name>
    <name type="common">Arbuscular mycorrhizal fungus</name>
    <name type="synonym">Glomus intraradices</name>
    <dbReference type="NCBI Taxonomy" id="747089"/>
    <lineage>
        <taxon>Eukaryota</taxon>
        <taxon>Fungi</taxon>
        <taxon>Fungi incertae sedis</taxon>
        <taxon>Mucoromycota</taxon>
        <taxon>Glomeromycotina</taxon>
        <taxon>Glomeromycetes</taxon>
        <taxon>Glomerales</taxon>
        <taxon>Glomeraceae</taxon>
        <taxon>Rhizophagus</taxon>
    </lineage>
</organism>
<sequence length="262" mass="30582">MVIFLIYTGFSMTFINRKVLYSFRINMADPMNDYIYINIKENRSHTFYGNDIFYLNFDEEFMNLRRHSKKSNFIIDYIVWTHFLSTMVKNLKNHNDLLLKAIRPRPEQFALQLLIIILHLIILLLVSLILMSIGHESGPALIKVSRFVSRHQGLILKILTDISPVNLLVSPNVEVKDNVILSIGIVHKMFRIFYFLGVKLEVIDKKPKLSICINYVHTSIDILNHHMQNFRRISIKLEKGDNIEEILSGLRNKDVDNLGALQ</sequence>
<evidence type="ECO:0000313" key="2">
    <source>
        <dbReference type="EMBL" id="ESA17134.1"/>
    </source>
</evidence>
<protein>
    <submittedName>
        <fullName evidence="2">Uncharacterized protein</fullName>
    </submittedName>
</protein>
<keyword evidence="1" id="KW-1133">Transmembrane helix</keyword>
<feature type="transmembrane region" description="Helical" evidence="1">
    <location>
        <begin position="109"/>
        <end position="133"/>
    </location>
</feature>
<accession>U9U9R1</accession>
<reference evidence="2" key="1">
    <citation type="submission" date="2013-07" db="EMBL/GenBank/DDBJ databases">
        <title>The genome of an arbuscular mycorrhizal fungus provides insights into the evolution of the oldest plant symbiosis.</title>
        <authorList>
            <consortium name="DOE Joint Genome Institute"/>
            <person name="Tisserant E."/>
            <person name="Malbreil M."/>
            <person name="Kuo A."/>
            <person name="Kohler A."/>
            <person name="Symeonidi A."/>
            <person name="Balestrini R."/>
            <person name="Charron P."/>
            <person name="Duensing N."/>
            <person name="Frei-dit-Frey N."/>
            <person name="Gianinazzi-Pearson V."/>
            <person name="Gilbert B."/>
            <person name="Handa Y."/>
            <person name="Hijri M."/>
            <person name="Kaul R."/>
            <person name="Kawaguchi M."/>
            <person name="Krajinski F."/>
            <person name="Lammers P."/>
            <person name="Lapierre D."/>
            <person name="Masclaux F.G."/>
            <person name="Murat C."/>
            <person name="Morin E."/>
            <person name="Ndikumana S."/>
            <person name="Pagni M."/>
            <person name="Petitpierre D."/>
            <person name="Requena N."/>
            <person name="Rosikiewicz P."/>
            <person name="Riley R."/>
            <person name="Saito K."/>
            <person name="San Clemente H."/>
            <person name="Shapiro H."/>
            <person name="van Tuinen D."/>
            <person name="Becard G."/>
            <person name="Bonfante P."/>
            <person name="Paszkowski U."/>
            <person name="Shachar-Hill Y."/>
            <person name="Young J.P."/>
            <person name="Sanders I.R."/>
            <person name="Henrissat B."/>
            <person name="Rensing S.A."/>
            <person name="Grigoriev I.V."/>
            <person name="Corradi N."/>
            <person name="Roux C."/>
            <person name="Martin F."/>
        </authorList>
    </citation>
    <scope>NUCLEOTIDE SEQUENCE</scope>
    <source>
        <strain evidence="2">DAOM 197198</strain>
    </source>
</reference>
<proteinExistence type="predicted"/>
<dbReference type="AlphaFoldDB" id="U9U9R1"/>
<keyword evidence="1" id="KW-0472">Membrane</keyword>